<accession>A0A915E718</accession>
<sequence length="194" mass="22319">MLILSSDYMLRILGESKIIACDGLLKAGLMLMLARTTQYMRLSMSPCARCRNLYEKQEETTYVRLLNILRGIILTKYNLAMQPEVALTDFERAIRAALRTVWPAIEHRCCHFHFNQAGVKRFCGQSKEAKRGYMKNAGLNDLLHLKDFDHPDVGKRRGLVGQTSKTCAKAIRVRDPLLQNKRSKTSNPQSFWLW</sequence>
<reference evidence="3" key="1">
    <citation type="submission" date="2022-11" db="UniProtKB">
        <authorList>
            <consortium name="WormBaseParasite"/>
        </authorList>
    </citation>
    <scope>IDENTIFICATION</scope>
</reference>
<evidence type="ECO:0000259" key="1">
    <source>
        <dbReference type="Pfam" id="PF10551"/>
    </source>
</evidence>
<dbReference type="Pfam" id="PF10551">
    <property type="entry name" value="MULE"/>
    <property type="match status" value="1"/>
</dbReference>
<protein>
    <submittedName>
        <fullName evidence="3">MULE transposase domain-containing protein</fullName>
    </submittedName>
</protein>
<keyword evidence="2" id="KW-1185">Reference proteome</keyword>
<organism evidence="2 3">
    <name type="scientific">Ditylenchus dipsaci</name>
    <dbReference type="NCBI Taxonomy" id="166011"/>
    <lineage>
        <taxon>Eukaryota</taxon>
        <taxon>Metazoa</taxon>
        <taxon>Ecdysozoa</taxon>
        <taxon>Nematoda</taxon>
        <taxon>Chromadorea</taxon>
        <taxon>Rhabditida</taxon>
        <taxon>Tylenchina</taxon>
        <taxon>Tylenchomorpha</taxon>
        <taxon>Sphaerularioidea</taxon>
        <taxon>Anguinidae</taxon>
        <taxon>Anguininae</taxon>
        <taxon>Ditylenchus</taxon>
    </lineage>
</organism>
<dbReference type="AlphaFoldDB" id="A0A915E718"/>
<dbReference type="InterPro" id="IPR018289">
    <property type="entry name" value="MULE_transposase_dom"/>
</dbReference>
<dbReference type="Proteomes" id="UP000887574">
    <property type="component" value="Unplaced"/>
</dbReference>
<evidence type="ECO:0000313" key="3">
    <source>
        <dbReference type="WBParaSite" id="jg3024"/>
    </source>
</evidence>
<evidence type="ECO:0000313" key="2">
    <source>
        <dbReference type="Proteomes" id="UP000887574"/>
    </source>
</evidence>
<dbReference type="WBParaSite" id="jg3024">
    <property type="protein sequence ID" value="jg3024"/>
    <property type="gene ID" value="jg3024"/>
</dbReference>
<feature type="domain" description="MULE transposase" evidence="1">
    <location>
        <begin position="53"/>
        <end position="116"/>
    </location>
</feature>
<proteinExistence type="predicted"/>
<name>A0A915E718_9BILA</name>